<evidence type="ECO:0000256" key="2">
    <source>
        <dbReference type="SAM" id="Phobius"/>
    </source>
</evidence>
<evidence type="ECO:0000256" key="1">
    <source>
        <dbReference type="SAM" id="MobiDB-lite"/>
    </source>
</evidence>
<feature type="compositionally biased region" description="Basic and acidic residues" evidence="1">
    <location>
        <begin position="581"/>
        <end position="604"/>
    </location>
</feature>
<keyword evidence="2" id="KW-0472">Membrane</keyword>
<proteinExistence type="predicted"/>
<keyword evidence="4" id="KW-1185">Reference proteome</keyword>
<keyword evidence="2" id="KW-0812">Transmembrane</keyword>
<name>A8PQI1_9COXI</name>
<gene>
    <name evidence="3" type="ORF">RICGR_1532</name>
</gene>
<organism evidence="3 4">
    <name type="scientific">Rickettsiella grylli</name>
    <dbReference type="NCBI Taxonomy" id="59196"/>
    <lineage>
        <taxon>Bacteria</taxon>
        <taxon>Pseudomonadati</taxon>
        <taxon>Pseudomonadota</taxon>
        <taxon>Gammaproteobacteria</taxon>
        <taxon>Legionellales</taxon>
        <taxon>Coxiellaceae</taxon>
        <taxon>Rickettsiella</taxon>
    </lineage>
</organism>
<keyword evidence="2" id="KW-1133">Transmembrane helix</keyword>
<reference evidence="3" key="2">
    <citation type="submission" date="2007-10" db="EMBL/GenBank/DDBJ databases">
        <authorList>
            <person name="Myers G.S."/>
        </authorList>
    </citation>
    <scope>NUCLEOTIDE SEQUENCE [LARGE SCALE GENOMIC DNA]</scope>
</reference>
<sequence>MRKSKMTVSLTNNLDQPLAVINVTDSEQLPYSGILSYLSTTEDKQIIANRETKSVILPSGTQTEPITLWLLIIVDPKFLNPYKYVVIQLPLRDGEIPPITVLEADAEEMSSAFEFIQFLQVNSLSTTTENFYKCLQAIQIASEDKVLDISALDQCIHTASGNNNLSFFAVVFYFSYIVTYPYQYIFSSLNASGKKWGESIQFHVYQGSTLNQQDSMIIAGKKLGIIKMEPNSDVPGSDLADLNDYNGGYKFTYLDYSQTVSLSYSNMQLSNNFSIGNNPLITVLFSYQFERFITKDISDNRLTVLLLGAITNLNVFSTFLEPAKFPINSDESPETFCYVDVIVGLILRIAVSTLTIGESIYTWFFVKKKKEIELKNISDQATQICTEPTTEDVATATNSANDAGAAIEEIIRREREVLLDGVKSKDEVTSIPDTASKGIESLSAIRANASAEITVASLIKGEIALSQNYNSIATEVKIGGVTPELSEANAAINNEYRSSRMVRKELGNLIKARNVSLSIIRDSIQNANVTSVNNVKTVQGTQTTINTRGIQLKNIMNRATEVQINNARKVSKAFSAQAKAMTKDSQSKSEGIEEEFIPEKIPKK</sequence>
<feature type="region of interest" description="Disordered" evidence="1">
    <location>
        <begin position="579"/>
        <end position="604"/>
    </location>
</feature>
<evidence type="ECO:0000313" key="4">
    <source>
        <dbReference type="Proteomes" id="UP000054075"/>
    </source>
</evidence>
<protein>
    <submittedName>
        <fullName evidence="3">Uncharacterized protein</fullName>
    </submittedName>
</protein>
<comment type="caution">
    <text evidence="3">The sequence shown here is derived from an EMBL/GenBank/DDBJ whole genome shotgun (WGS) entry which is preliminary data.</text>
</comment>
<dbReference type="AlphaFoldDB" id="A8PQI1"/>
<feature type="transmembrane region" description="Helical" evidence="2">
    <location>
        <begin position="165"/>
        <end position="185"/>
    </location>
</feature>
<dbReference type="EMBL" id="AAQJ02000001">
    <property type="protein sequence ID" value="EDP46970.1"/>
    <property type="molecule type" value="Genomic_DNA"/>
</dbReference>
<evidence type="ECO:0000313" key="3">
    <source>
        <dbReference type="EMBL" id="EDP46970.1"/>
    </source>
</evidence>
<dbReference type="Proteomes" id="UP000054075">
    <property type="component" value="Unassembled WGS sequence"/>
</dbReference>
<reference evidence="3" key="1">
    <citation type="submission" date="2006-04" db="EMBL/GenBank/DDBJ databases">
        <authorList>
            <person name="Seshadri R."/>
            <person name="Federici B.A."/>
        </authorList>
    </citation>
    <scope>NUCLEOTIDE SEQUENCE [LARGE SCALE GENOMIC DNA]</scope>
</reference>
<accession>A8PQI1</accession>